<accession>A0A222DYZ6</accession>
<dbReference type="InterPro" id="IPR007420">
    <property type="entry name" value="DUF465"/>
</dbReference>
<evidence type="ECO:0000313" key="2">
    <source>
        <dbReference type="Proteomes" id="UP000203589"/>
    </source>
</evidence>
<reference evidence="1 2" key="1">
    <citation type="submission" date="2017-07" db="EMBL/GenBank/DDBJ databases">
        <title>Genome Sequence of Antarctobacter heliothermus Strain SMS3 Isolated from a culture of the Diatom Skeletonema marinoi.</title>
        <authorList>
            <person name="Topel M."/>
            <person name="Pinder M.I.M."/>
            <person name="Johansson O.N."/>
            <person name="Kourtchenko O."/>
            <person name="Godhe A."/>
            <person name="Clarke A.K."/>
        </authorList>
    </citation>
    <scope>NUCLEOTIDE SEQUENCE [LARGE SCALE GENOMIC DNA]</scope>
    <source>
        <strain evidence="1 2">SMS3</strain>
    </source>
</reference>
<name>A0A222DYZ6_9RHOB</name>
<evidence type="ECO:0008006" key="3">
    <source>
        <dbReference type="Google" id="ProtNLM"/>
    </source>
</evidence>
<evidence type="ECO:0000313" key="1">
    <source>
        <dbReference type="EMBL" id="ASP19177.1"/>
    </source>
</evidence>
<keyword evidence="2" id="KW-1185">Reference proteome</keyword>
<dbReference type="InterPro" id="IPR038444">
    <property type="entry name" value="DUF465_sf"/>
</dbReference>
<gene>
    <name evidence="1" type="ORF">ANTHELSMS3_00457</name>
</gene>
<organism evidence="1 2">
    <name type="scientific">Antarctobacter heliothermus</name>
    <dbReference type="NCBI Taxonomy" id="74033"/>
    <lineage>
        <taxon>Bacteria</taxon>
        <taxon>Pseudomonadati</taxon>
        <taxon>Pseudomonadota</taxon>
        <taxon>Alphaproteobacteria</taxon>
        <taxon>Rhodobacterales</taxon>
        <taxon>Roseobacteraceae</taxon>
        <taxon>Antarctobacter</taxon>
    </lineage>
</organism>
<dbReference type="KEGG" id="aht:ANTHELSMS3_00457"/>
<dbReference type="Pfam" id="PF04325">
    <property type="entry name" value="DUF465"/>
    <property type="match status" value="1"/>
</dbReference>
<dbReference type="AlphaFoldDB" id="A0A222DYZ6"/>
<dbReference type="Proteomes" id="UP000203589">
    <property type="component" value="Chromosome"/>
</dbReference>
<dbReference type="OrthoDB" id="7362854at2"/>
<protein>
    <recommendedName>
        <fullName evidence="3">DUF465 domain-containing protein</fullName>
    </recommendedName>
</protein>
<sequence>MSLSSHLQELKKKHVALSEAVEKAQRAPGTDDLHIADLKKQKLRLKEEITRLAPEAVM</sequence>
<dbReference type="RefSeq" id="WP_094033462.1">
    <property type="nucleotide sequence ID" value="NZ_CP022540.1"/>
</dbReference>
<proteinExistence type="predicted"/>
<dbReference type="EMBL" id="CP022540">
    <property type="protein sequence ID" value="ASP19177.1"/>
    <property type="molecule type" value="Genomic_DNA"/>
</dbReference>
<dbReference type="Gene3D" id="6.10.280.50">
    <property type="match status" value="1"/>
</dbReference>